<dbReference type="InterPro" id="IPR004365">
    <property type="entry name" value="NA-bd_OB_tRNA"/>
</dbReference>
<dbReference type="SUPFAM" id="SSF50249">
    <property type="entry name" value="Nucleic acid-binding proteins"/>
    <property type="match status" value="1"/>
</dbReference>
<reference evidence="2" key="2">
    <citation type="journal article" date="2021" name="Microbiome">
        <title>Successional dynamics and alternative stable states in a saline activated sludge microbial community over 9 years.</title>
        <authorList>
            <person name="Wang Y."/>
            <person name="Ye J."/>
            <person name="Ju F."/>
            <person name="Liu L."/>
            <person name="Boyd J.A."/>
            <person name="Deng Y."/>
            <person name="Parks D.H."/>
            <person name="Jiang X."/>
            <person name="Yin X."/>
            <person name="Woodcroft B.J."/>
            <person name="Tyson G.W."/>
            <person name="Hugenholtz P."/>
            <person name="Polz M.F."/>
            <person name="Zhang T."/>
        </authorList>
    </citation>
    <scope>NUCLEOTIDE SEQUENCE</scope>
    <source>
        <strain evidence="2">HKST-UBA15</strain>
    </source>
</reference>
<reference evidence="2" key="1">
    <citation type="submission" date="2020-04" db="EMBL/GenBank/DDBJ databases">
        <authorList>
            <person name="Zhang T."/>
        </authorList>
    </citation>
    <scope>NUCLEOTIDE SEQUENCE</scope>
    <source>
        <strain evidence="2">HKST-UBA15</strain>
    </source>
</reference>
<evidence type="ECO:0000313" key="3">
    <source>
        <dbReference type="Proteomes" id="UP000745577"/>
    </source>
</evidence>
<gene>
    <name evidence="2" type="ORF">KC675_02710</name>
</gene>
<feature type="non-terminal residue" evidence="2">
    <location>
        <position position="116"/>
    </location>
</feature>
<dbReference type="InterPro" id="IPR012340">
    <property type="entry name" value="NA-bd_OB-fold"/>
</dbReference>
<sequence>MKTYYTSDLQKGMSLNGETFAVKEVQLTETKAKKPYYRVTLIDKTGSISGNIWGDKFSQIEKSSLKVGKVVVIDAVVEEFKGALTLNIERVNGVSEAVLDEYVEGSDFDLDELMGI</sequence>
<organism evidence="2 3">
    <name type="scientific">Candidatus Dojkabacteria bacterium</name>
    <dbReference type="NCBI Taxonomy" id="2099670"/>
    <lineage>
        <taxon>Bacteria</taxon>
        <taxon>Candidatus Dojkabacteria</taxon>
    </lineage>
</organism>
<protein>
    <recommendedName>
        <fullName evidence="1">OB domain-containing protein</fullName>
    </recommendedName>
</protein>
<dbReference type="EMBL" id="JAGQLL010000025">
    <property type="protein sequence ID" value="MCA9380068.1"/>
    <property type="molecule type" value="Genomic_DNA"/>
</dbReference>
<dbReference type="Gene3D" id="2.40.50.140">
    <property type="entry name" value="Nucleic acid-binding proteins"/>
    <property type="match status" value="1"/>
</dbReference>
<dbReference type="AlphaFoldDB" id="A0A955IE04"/>
<evidence type="ECO:0000313" key="2">
    <source>
        <dbReference type="EMBL" id="MCA9380068.1"/>
    </source>
</evidence>
<feature type="domain" description="OB" evidence="1">
    <location>
        <begin position="26"/>
        <end position="91"/>
    </location>
</feature>
<name>A0A955IE04_9BACT</name>
<dbReference type="Pfam" id="PF01336">
    <property type="entry name" value="tRNA_anti-codon"/>
    <property type="match status" value="1"/>
</dbReference>
<dbReference type="Proteomes" id="UP000745577">
    <property type="component" value="Unassembled WGS sequence"/>
</dbReference>
<evidence type="ECO:0000259" key="1">
    <source>
        <dbReference type="Pfam" id="PF01336"/>
    </source>
</evidence>
<comment type="caution">
    <text evidence="2">The sequence shown here is derived from an EMBL/GenBank/DDBJ whole genome shotgun (WGS) entry which is preliminary data.</text>
</comment>
<accession>A0A955IE04</accession>
<proteinExistence type="predicted"/>
<dbReference type="GO" id="GO:0003676">
    <property type="term" value="F:nucleic acid binding"/>
    <property type="evidence" value="ECO:0007669"/>
    <property type="project" value="InterPro"/>
</dbReference>